<evidence type="ECO:0000256" key="1">
    <source>
        <dbReference type="ARBA" id="ARBA00023015"/>
    </source>
</evidence>
<evidence type="ECO:0000313" key="7">
    <source>
        <dbReference type="EMBL" id="TCC98049.1"/>
    </source>
</evidence>
<feature type="transmembrane region" description="Helical" evidence="5">
    <location>
        <begin position="59"/>
        <end position="83"/>
    </location>
</feature>
<dbReference type="Gene3D" id="1.10.10.60">
    <property type="entry name" value="Homeodomain-like"/>
    <property type="match status" value="2"/>
</dbReference>
<dbReference type="PROSITE" id="PS01124">
    <property type="entry name" value="HTH_ARAC_FAMILY_2"/>
    <property type="match status" value="1"/>
</dbReference>
<proteinExistence type="predicted"/>
<keyword evidence="5" id="KW-0812">Transmembrane</keyword>
<protein>
    <submittedName>
        <fullName evidence="7">AraC family transcriptional regulator</fullName>
    </submittedName>
</protein>
<evidence type="ECO:0000313" key="8">
    <source>
        <dbReference type="Proteomes" id="UP000293347"/>
    </source>
</evidence>
<keyword evidence="2" id="KW-0238">DNA-binding</keyword>
<dbReference type="InterPro" id="IPR018060">
    <property type="entry name" value="HTH_AraC"/>
</dbReference>
<evidence type="ECO:0000259" key="6">
    <source>
        <dbReference type="PROSITE" id="PS01124"/>
    </source>
</evidence>
<keyword evidence="8" id="KW-1185">Reference proteome</keyword>
<dbReference type="OrthoDB" id="704028at2"/>
<evidence type="ECO:0000256" key="4">
    <source>
        <dbReference type="SAM" id="MobiDB-lite"/>
    </source>
</evidence>
<dbReference type="Pfam" id="PF12833">
    <property type="entry name" value="HTH_18"/>
    <property type="match status" value="1"/>
</dbReference>
<feature type="transmembrane region" description="Helical" evidence="5">
    <location>
        <begin position="183"/>
        <end position="203"/>
    </location>
</feature>
<feature type="compositionally biased region" description="Basic and acidic residues" evidence="4">
    <location>
        <begin position="398"/>
        <end position="409"/>
    </location>
</feature>
<keyword evidence="3" id="KW-0804">Transcription</keyword>
<feature type="transmembrane region" description="Helical" evidence="5">
    <location>
        <begin position="34"/>
        <end position="53"/>
    </location>
</feature>
<dbReference type="PANTHER" id="PTHR43280">
    <property type="entry name" value="ARAC-FAMILY TRANSCRIPTIONAL REGULATOR"/>
    <property type="match status" value="1"/>
</dbReference>
<feature type="transmembrane region" description="Helical" evidence="5">
    <location>
        <begin position="6"/>
        <end position="22"/>
    </location>
</feature>
<feature type="transmembrane region" description="Helical" evidence="5">
    <location>
        <begin position="223"/>
        <end position="241"/>
    </location>
</feature>
<dbReference type="SUPFAM" id="SSF46689">
    <property type="entry name" value="Homeodomain-like"/>
    <property type="match status" value="1"/>
</dbReference>
<accession>A0A4R0NCI5</accession>
<feature type="transmembrane region" description="Helical" evidence="5">
    <location>
        <begin position="95"/>
        <end position="114"/>
    </location>
</feature>
<evidence type="ECO:0000256" key="3">
    <source>
        <dbReference type="ARBA" id="ARBA00023163"/>
    </source>
</evidence>
<dbReference type="SMART" id="SM00342">
    <property type="entry name" value="HTH_ARAC"/>
    <property type="match status" value="1"/>
</dbReference>
<reference evidence="7 8" key="1">
    <citation type="submission" date="2019-02" db="EMBL/GenBank/DDBJ databases">
        <title>Pedobacter sp. RP-1-14 sp. nov., isolated from Arctic soil.</title>
        <authorList>
            <person name="Dahal R.H."/>
        </authorList>
    </citation>
    <scope>NUCLEOTIDE SEQUENCE [LARGE SCALE GENOMIC DNA]</scope>
    <source>
        <strain evidence="7 8">RP-1-14</strain>
    </source>
</reference>
<sequence>MLLFPFFLSVTLSLLVAIIFMTRRSRDVVNRWLSAIIILTVVFQSIIFFIMSTGRLTDFWYLFRMGCPFYYLTPPLIYLYISFILKKERKALSHYIIHFIPFAISIVDIGWYYASTTAAFRISEISTIRELPSAELYLGAGFLPSIIHYYSRLIQRVYYVALQWVFLIKENSISKTSRAELKWALLLTSAQTIIVIGYGYFTAQIFLLVQFDSGNIFDTSKQISVSIMLLGIIGICLYLFINPEILYGTLLPRSKSSSKTKIKSSATGHYDWLPTGTNIEDYCGHLENFMQVKKPFLMKRTSISFIANETDIPSHLLSALLNKHYGKSFSDFINEYRISYILNNIKENPNWDQFTIEGIALEAGFSSRTGFYTAFKKLTGKSPKIYLSEMAESVPSPEKNEGEIKLSEA</sequence>
<evidence type="ECO:0000256" key="5">
    <source>
        <dbReference type="SAM" id="Phobius"/>
    </source>
</evidence>
<dbReference type="PANTHER" id="PTHR43280:SF29">
    <property type="entry name" value="ARAC-FAMILY TRANSCRIPTIONAL REGULATOR"/>
    <property type="match status" value="1"/>
</dbReference>
<dbReference type="InterPro" id="IPR009057">
    <property type="entry name" value="Homeodomain-like_sf"/>
</dbReference>
<dbReference type="EMBL" id="SJSL01000008">
    <property type="protein sequence ID" value="TCC98049.1"/>
    <property type="molecule type" value="Genomic_DNA"/>
</dbReference>
<comment type="caution">
    <text evidence="7">The sequence shown here is derived from an EMBL/GenBank/DDBJ whole genome shotgun (WGS) entry which is preliminary data.</text>
</comment>
<organism evidence="7 8">
    <name type="scientific">Pedobacter psychroterrae</name>
    <dbReference type="NCBI Taxonomy" id="2530453"/>
    <lineage>
        <taxon>Bacteria</taxon>
        <taxon>Pseudomonadati</taxon>
        <taxon>Bacteroidota</taxon>
        <taxon>Sphingobacteriia</taxon>
        <taxon>Sphingobacteriales</taxon>
        <taxon>Sphingobacteriaceae</taxon>
        <taxon>Pedobacter</taxon>
    </lineage>
</organism>
<name>A0A4R0NCI5_9SPHI</name>
<keyword evidence="1" id="KW-0805">Transcription regulation</keyword>
<dbReference type="Proteomes" id="UP000293347">
    <property type="component" value="Unassembled WGS sequence"/>
</dbReference>
<dbReference type="AlphaFoldDB" id="A0A4R0NCI5"/>
<feature type="region of interest" description="Disordered" evidence="4">
    <location>
        <begin position="390"/>
        <end position="409"/>
    </location>
</feature>
<keyword evidence="5" id="KW-0472">Membrane</keyword>
<feature type="domain" description="HTH araC/xylS-type" evidence="6">
    <location>
        <begin position="287"/>
        <end position="389"/>
    </location>
</feature>
<dbReference type="GO" id="GO:0043565">
    <property type="term" value="F:sequence-specific DNA binding"/>
    <property type="evidence" value="ECO:0007669"/>
    <property type="project" value="InterPro"/>
</dbReference>
<gene>
    <name evidence="7" type="ORF">EZ437_19590</name>
</gene>
<evidence type="ECO:0000256" key="2">
    <source>
        <dbReference type="ARBA" id="ARBA00023125"/>
    </source>
</evidence>
<dbReference type="GO" id="GO:0003700">
    <property type="term" value="F:DNA-binding transcription factor activity"/>
    <property type="evidence" value="ECO:0007669"/>
    <property type="project" value="InterPro"/>
</dbReference>
<keyword evidence="5" id="KW-1133">Transmembrane helix</keyword>
<feature type="transmembrane region" description="Helical" evidence="5">
    <location>
        <begin position="134"/>
        <end position="151"/>
    </location>
</feature>